<reference evidence="1 2" key="1">
    <citation type="journal article" date="2017" name="Genome Biol. Evol.">
        <title>Phytophthora megakarya and P. palmivora, closely related causal agents of cacao black pod rot, underwent increases in genome sizes and gene numbers by different mechanisms.</title>
        <authorList>
            <person name="Ali S.S."/>
            <person name="Shao J."/>
            <person name="Lary D.J."/>
            <person name="Kronmiller B."/>
            <person name="Shen D."/>
            <person name="Strem M.D."/>
            <person name="Amoako-Attah I."/>
            <person name="Akrofi A.Y."/>
            <person name="Begoude B.A."/>
            <person name="Ten Hoopen G.M."/>
            <person name="Coulibaly K."/>
            <person name="Kebe B.I."/>
            <person name="Melnick R.L."/>
            <person name="Guiltinan M.J."/>
            <person name="Tyler B.M."/>
            <person name="Meinhardt L.W."/>
            <person name="Bailey B.A."/>
        </authorList>
    </citation>
    <scope>NUCLEOTIDE SEQUENCE [LARGE SCALE GENOMIC DNA]</scope>
    <source>
        <strain evidence="2">sbr112.9</strain>
    </source>
</reference>
<evidence type="ECO:0000313" key="1">
    <source>
        <dbReference type="EMBL" id="POM60383.1"/>
    </source>
</evidence>
<evidence type="ECO:0000313" key="2">
    <source>
        <dbReference type="Proteomes" id="UP000237271"/>
    </source>
</evidence>
<protein>
    <submittedName>
        <fullName evidence="1">Pol protein</fullName>
    </submittedName>
</protein>
<dbReference type="Proteomes" id="UP000237271">
    <property type="component" value="Unassembled WGS sequence"/>
</dbReference>
<dbReference type="OrthoDB" id="129198at2759"/>
<gene>
    <name evidence="1" type="ORF">PHPALM_30770</name>
</gene>
<organism evidence="1 2">
    <name type="scientific">Phytophthora palmivora</name>
    <dbReference type="NCBI Taxonomy" id="4796"/>
    <lineage>
        <taxon>Eukaryota</taxon>
        <taxon>Sar</taxon>
        <taxon>Stramenopiles</taxon>
        <taxon>Oomycota</taxon>
        <taxon>Peronosporomycetes</taxon>
        <taxon>Peronosporales</taxon>
        <taxon>Peronosporaceae</taxon>
        <taxon>Phytophthora</taxon>
    </lineage>
</organism>
<accession>A0A2P4X4B0</accession>
<proteinExistence type="predicted"/>
<keyword evidence="2" id="KW-1185">Reference proteome</keyword>
<sequence length="62" mass="6710">MSSTALTAGAVHLEALPEMSVLLNLEELSMKDFLVELKAVEIVEMVLLMPEISPEDLNPSGL</sequence>
<dbReference type="EMBL" id="NCKW01016881">
    <property type="protein sequence ID" value="POM60383.1"/>
    <property type="molecule type" value="Genomic_DNA"/>
</dbReference>
<name>A0A2P4X4B0_9STRA</name>
<dbReference type="AlphaFoldDB" id="A0A2P4X4B0"/>
<comment type="caution">
    <text evidence="1">The sequence shown here is derived from an EMBL/GenBank/DDBJ whole genome shotgun (WGS) entry which is preliminary data.</text>
</comment>